<comment type="caution">
    <text evidence="2">The sequence shown here is derived from an EMBL/GenBank/DDBJ whole genome shotgun (WGS) entry which is preliminary data.</text>
</comment>
<evidence type="ECO:0000256" key="1">
    <source>
        <dbReference type="SAM" id="MobiDB-lite"/>
    </source>
</evidence>
<evidence type="ECO:0000313" key="2">
    <source>
        <dbReference type="EMBL" id="KAK1648561.1"/>
    </source>
</evidence>
<feature type="region of interest" description="Disordered" evidence="1">
    <location>
        <begin position="73"/>
        <end position="119"/>
    </location>
</feature>
<feature type="compositionally biased region" description="Basic and acidic residues" evidence="1">
    <location>
        <begin position="94"/>
        <end position="119"/>
    </location>
</feature>
<keyword evidence="3" id="KW-1185">Reference proteome</keyword>
<reference evidence="2" key="1">
    <citation type="submission" date="2023-07" db="EMBL/GenBank/DDBJ databases">
        <title>A chromosome-level genome assembly of Lolium multiflorum.</title>
        <authorList>
            <person name="Chen Y."/>
            <person name="Copetti D."/>
            <person name="Kolliker R."/>
            <person name="Studer B."/>
        </authorList>
    </citation>
    <scope>NUCLEOTIDE SEQUENCE</scope>
    <source>
        <strain evidence="2">02402/16</strain>
        <tissue evidence="2">Leaf</tissue>
    </source>
</reference>
<dbReference type="Proteomes" id="UP001231189">
    <property type="component" value="Unassembled WGS sequence"/>
</dbReference>
<organism evidence="2 3">
    <name type="scientific">Lolium multiflorum</name>
    <name type="common">Italian ryegrass</name>
    <name type="synonym">Lolium perenne subsp. multiflorum</name>
    <dbReference type="NCBI Taxonomy" id="4521"/>
    <lineage>
        <taxon>Eukaryota</taxon>
        <taxon>Viridiplantae</taxon>
        <taxon>Streptophyta</taxon>
        <taxon>Embryophyta</taxon>
        <taxon>Tracheophyta</taxon>
        <taxon>Spermatophyta</taxon>
        <taxon>Magnoliopsida</taxon>
        <taxon>Liliopsida</taxon>
        <taxon>Poales</taxon>
        <taxon>Poaceae</taxon>
        <taxon>BOP clade</taxon>
        <taxon>Pooideae</taxon>
        <taxon>Poodae</taxon>
        <taxon>Poeae</taxon>
        <taxon>Poeae Chloroplast Group 2 (Poeae type)</taxon>
        <taxon>Loliodinae</taxon>
        <taxon>Loliinae</taxon>
        <taxon>Lolium</taxon>
    </lineage>
</organism>
<gene>
    <name evidence="2" type="ORF">QYE76_066366</name>
</gene>
<dbReference type="AlphaFoldDB" id="A0AAD8SAD1"/>
<protein>
    <submittedName>
        <fullName evidence="2">Uncharacterized protein</fullName>
    </submittedName>
</protein>
<name>A0AAD8SAD1_LOLMU</name>
<evidence type="ECO:0000313" key="3">
    <source>
        <dbReference type="Proteomes" id="UP001231189"/>
    </source>
</evidence>
<feature type="compositionally biased region" description="Basic and acidic residues" evidence="1">
    <location>
        <begin position="76"/>
        <end position="87"/>
    </location>
</feature>
<sequence length="119" mass="13268">MENYPSSWGSSRDEDGGGDGSGVDGEAFRGTSPSGRCRNRDSRPPIWASRWRRLGKVSQKLAEVNERANTLAQKLEQSEEARKKAESDAVQARQEADKAKTDAADVEDLRKDFTMPRLR</sequence>
<proteinExistence type="predicted"/>
<accession>A0AAD8SAD1</accession>
<dbReference type="EMBL" id="JAUUTY010000004">
    <property type="protein sequence ID" value="KAK1648561.1"/>
    <property type="molecule type" value="Genomic_DNA"/>
</dbReference>
<feature type="region of interest" description="Disordered" evidence="1">
    <location>
        <begin position="1"/>
        <end position="45"/>
    </location>
</feature>
<feature type="compositionally biased region" description="Low complexity" evidence="1">
    <location>
        <begin position="1"/>
        <end position="10"/>
    </location>
</feature>